<sequence length="503" mass="54794">MTEAERRIGWRLSLDNWAPPYLRPILYLIGGMLTVLAIAMLIPVGVDLYAHNEDWKAFAISSAITFTVGMLLLYFAQVRLDSGLTLRQAFLLTPMAWLSVVLFAALPLYISDFEQMRASYANAFFEAMSGLTTTGATVIVGLQEAPPGVLIWRAILQWLGGIGIIATAIAILPALGVGGMQLFRTESSDRSEKVLPRVREVAAAITTIYVGFTIACIAAYWLAGMSGFDAVAHALTTISTAGFSTHDASLGHFTNPAIHWIAVFFMIAGAIPFVLYVRLFQGETDTLRNSQVRVLLVFLLVIVLVMTLWLSLSERFAFLDALRLASLNVVSVVTTTGFASADYGGWGNVAIGIFFGLMFVGGCTGSTTGGVKIFRYEVMAKLLQSYFRHLLFPRGIFPRTYAGRELPDDVIHSVVVFFSLFFICYGAITITLMAFDLDFLTSASAAVSALSNVGPGLGPIIGPAGNYATLPDAVKWTLAFAMLLGRLELFTVLILFMPRFWRG</sequence>
<feature type="transmembrane region" description="Helical" evidence="12">
    <location>
        <begin position="25"/>
        <end position="50"/>
    </location>
</feature>
<feature type="transmembrane region" description="Helical" evidence="12">
    <location>
        <begin position="476"/>
        <end position="497"/>
    </location>
</feature>
<evidence type="ECO:0000313" key="14">
    <source>
        <dbReference type="EMBL" id="SCC80317.1"/>
    </source>
</evidence>
<name>A0A0P7Y4M0_9HYPH</name>
<keyword evidence="7 12" id="KW-1133">Transmembrane helix</keyword>
<keyword evidence="9 10" id="KW-0472">Membrane</keyword>
<evidence type="ECO:0000256" key="11">
    <source>
        <dbReference type="PIRSR" id="PIRSR006247-1"/>
    </source>
</evidence>
<gene>
    <name evidence="13" type="primary">trkH</name>
    <name evidence="14" type="ORF">GA0071312_1422</name>
    <name evidence="13" type="ORF">HLUCCO17_05495</name>
</gene>
<dbReference type="GO" id="GO:0005886">
    <property type="term" value="C:plasma membrane"/>
    <property type="evidence" value="ECO:0007669"/>
    <property type="project" value="UniProtKB-SubCell"/>
</dbReference>
<evidence type="ECO:0000256" key="6">
    <source>
        <dbReference type="ARBA" id="ARBA00022958"/>
    </source>
</evidence>
<protein>
    <recommendedName>
        <fullName evidence="10">Trk system potassium uptake protein</fullName>
    </recommendedName>
</protein>
<feature type="binding site" evidence="11">
    <location>
        <position position="133"/>
    </location>
    <ligand>
        <name>K(+)</name>
        <dbReference type="ChEBI" id="CHEBI:29103"/>
    </ligand>
</feature>
<comment type="similarity">
    <text evidence="10">Belongs to the TrkH potassium transport family.</text>
</comment>
<feature type="binding site" evidence="11">
    <location>
        <position position="336"/>
    </location>
    <ligand>
        <name>K(+)</name>
        <dbReference type="ChEBI" id="CHEBI:29103"/>
    </ligand>
</feature>
<comment type="caution">
    <text evidence="13">The sequence shown here is derived from an EMBL/GenBank/DDBJ whole genome shotgun (WGS) entry which is preliminary data.</text>
</comment>
<evidence type="ECO:0000256" key="7">
    <source>
        <dbReference type="ARBA" id="ARBA00022989"/>
    </source>
</evidence>
<keyword evidence="3 10" id="KW-1003">Cell membrane</keyword>
<keyword evidence="11" id="KW-0479">Metal-binding</keyword>
<feature type="binding site" evidence="11">
    <location>
        <position position="134"/>
    </location>
    <ligand>
        <name>K(+)</name>
        <dbReference type="ChEBI" id="CHEBI:29103"/>
    </ligand>
</feature>
<organism evidence="13 15">
    <name type="scientific">Saliniramus fredricksonii</name>
    <dbReference type="NCBI Taxonomy" id="1653334"/>
    <lineage>
        <taxon>Bacteria</taxon>
        <taxon>Pseudomonadati</taxon>
        <taxon>Pseudomonadota</taxon>
        <taxon>Alphaproteobacteria</taxon>
        <taxon>Hyphomicrobiales</taxon>
        <taxon>Salinarimonadaceae</taxon>
        <taxon>Saliniramus</taxon>
    </lineage>
</organism>
<comment type="subcellular location">
    <subcellularLocation>
        <location evidence="10">Cell inner membrane</location>
        <topology evidence="10">Multi-pass membrane protein</topology>
    </subcellularLocation>
    <subcellularLocation>
        <location evidence="1">Cell membrane</location>
        <topology evidence="1">Multi-pass membrane protein</topology>
    </subcellularLocation>
</comment>
<reference evidence="14 16" key="2">
    <citation type="submission" date="2016-08" db="EMBL/GenBank/DDBJ databases">
        <authorList>
            <person name="Varghese N."/>
            <person name="Submissions Spin"/>
        </authorList>
    </citation>
    <scope>NUCLEOTIDE SEQUENCE [LARGE SCALE GENOMIC DNA]</scope>
    <source>
        <strain evidence="14 16">HL-109</strain>
    </source>
</reference>
<feature type="transmembrane region" description="Helical" evidence="12">
    <location>
        <begin position="257"/>
        <end position="280"/>
    </location>
</feature>
<dbReference type="GO" id="GO:0015379">
    <property type="term" value="F:potassium:chloride symporter activity"/>
    <property type="evidence" value="ECO:0007669"/>
    <property type="project" value="InterPro"/>
</dbReference>
<feature type="transmembrane region" description="Helical" evidence="12">
    <location>
        <begin position="414"/>
        <end position="435"/>
    </location>
</feature>
<keyword evidence="4 10" id="KW-0633">Potassium transport</keyword>
<keyword evidence="16" id="KW-1185">Reference proteome</keyword>
<accession>A0A0P7Y4M0</accession>
<evidence type="ECO:0000256" key="12">
    <source>
        <dbReference type="SAM" id="Phobius"/>
    </source>
</evidence>
<feature type="transmembrane region" description="Helical" evidence="12">
    <location>
        <begin position="201"/>
        <end position="223"/>
    </location>
</feature>
<feature type="transmembrane region" description="Helical" evidence="12">
    <location>
        <begin position="57"/>
        <end position="77"/>
    </location>
</feature>
<dbReference type="Proteomes" id="UP000182800">
    <property type="component" value="Unassembled WGS sequence"/>
</dbReference>
<evidence type="ECO:0000256" key="1">
    <source>
        <dbReference type="ARBA" id="ARBA00004651"/>
    </source>
</evidence>
<feature type="transmembrane region" description="Helical" evidence="12">
    <location>
        <begin position="89"/>
        <end position="111"/>
    </location>
</feature>
<keyword evidence="5 12" id="KW-0812">Transmembrane</keyword>
<dbReference type="PIRSF" id="PIRSF006247">
    <property type="entry name" value="TrkH"/>
    <property type="match status" value="1"/>
</dbReference>
<dbReference type="EMBL" id="LJSX01000006">
    <property type="protein sequence ID" value="KPQ11640.1"/>
    <property type="molecule type" value="Genomic_DNA"/>
</dbReference>
<feature type="transmembrane region" description="Helical" evidence="12">
    <location>
        <begin position="292"/>
        <end position="312"/>
    </location>
</feature>
<feature type="binding site" evidence="11">
    <location>
        <position position="452"/>
    </location>
    <ligand>
        <name>K(+)</name>
        <dbReference type="ChEBI" id="CHEBI:29103"/>
    </ligand>
</feature>
<keyword evidence="2 10" id="KW-0813">Transport</keyword>
<dbReference type="Proteomes" id="UP000050497">
    <property type="component" value="Unassembled WGS sequence"/>
</dbReference>
<feature type="transmembrane region" description="Helical" evidence="12">
    <location>
        <begin position="349"/>
        <end position="374"/>
    </location>
</feature>
<evidence type="ECO:0000313" key="13">
    <source>
        <dbReference type="EMBL" id="KPQ11640.1"/>
    </source>
</evidence>
<evidence type="ECO:0000256" key="9">
    <source>
        <dbReference type="ARBA" id="ARBA00023136"/>
    </source>
</evidence>
<feature type="binding site" evidence="11">
    <location>
        <position position="335"/>
    </location>
    <ligand>
        <name>K(+)</name>
        <dbReference type="ChEBI" id="CHEBI:29103"/>
    </ligand>
</feature>
<evidence type="ECO:0000313" key="16">
    <source>
        <dbReference type="Proteomes" id="UP000182800"/>
    </source>
</evidence>
<dbReference type="RefSeq" id="WP_238947147.1">
    <property type="nucleotide sequence ID" value="NZ_FMBM01000002.1"/>
</dbReference>
<evidence type="ECO:0000256" key="8">
    <source>
        <dbReference type="ARBA" id="ARBA00023065"/>
    </source>
</evidence>
<dbReference type="InterPro" id="IPR003445">
    <property type="entry name" value="Cat_transpt"/>
</dbReference>
<dbReference type="GO" id="GO:0046872">
    <property type="term" value="F:metal ion binding"/>
    <property type="evidence" value="ECO:0007669"/>
    <property type="project" value="UniProtKB-KW"/>
</dbReference>
<dbReference type="EMBL" id="FMBM01000002">
    <property type="protein sequence ID" value="SCC80317.1"/>
    <property type="molecule type" value="Genomic_DNA"/>
</dbReference>
<dbReference type="PANTHER" id="PTHR32024">
    <property type="entry name" value="TRK SYSTEM POTASSIUM UPTAKE PROTEIN TRKG-RELATED"/>
    <property type="match status" value="1"/>
</dbReference>
<dbReference type="PATRIC" id="fig|1653334.4.peg.2166"/>
<evidence type="ECO:0000256" key="4">
    <source>
        <dbReference type="ARBA" id="ARBA00022538"/>
    </source>
</evidence>
<evidence type="ECO:0000256" key="5">
    <source>
        <dbReference type="ARBA" id="ARBA00022692"/>
    </source>
</evidence>
<evidence type="ECO:0000256" key="3">
    <source>
        <dbReference type="ARBA" id="ARBA00022475"/>
    </source>
</evidence>
<proteinExistence type="inferred from homology"/>
<keyword evidence="6 10" id="KW-0630">Potassium</keyword>
<evidence type="ECO:0000313" key="15">
    <source>
        <dbReference type="Proteomes" id="UP000050497"/>
    </source>
</evidence>
<dbReference type="Pfam" id="PF02386">
    <property type="entry name" value="TrkH"/>
    <property type="match status" value="1"/>
</dbReference>
<feature type="binding site" evidence="11">
    <location>
        <position position="453"/>
    </location>
    <ligand>
        <name>K(+)</name>
        <dbReference type="ChEBI" id="CHEBI:29103"/>
    </ligand>
</feature>
<dbReference type="PANTHER" id="PTHR32024:SF3">
    <property type="entry name" value="TRK SYSTEM POTASSIUM UPTAKE PROTEIN"/>
    <property type="match status" value="1"/>
</dbReference>
<evidence type="ECO:0000256" key="10">
    <source>
        <dbReference type="PIRNR" id="PIRNR006247"/>
    </source>
</evidence>
<comment type="function">
    <text evidence="10">Low-affinity potassium transport system. Interacts with Trk system potassium uptake protein TrkA.</text>
</comment>
<reference evidence="13 15" key="1">
    <citation type="submission" date="2015-09" db="EMBL/GenBank/DDBJ databases">
        <title>Identification and resolution of microdiversity through metagenomic sequencing of parallel consortia.</title>
        <authorList>
            <person name="Nelson W.C."/>
            <person name="Romine M.F."/>
            <person name="Lindemann S.R."/>
        </authorList>
    </citation>
    <scope>NUCLEOTIDE SEQUENCE [LARGE SCALE GENOMIC DNA]</scope>
    <source>
        <strain evidence="13">HL-109</strain>
    </source>
</reference>
<evidence type="ECO:0000256" key="2">
    <source>
        <dbReference type="ARBA" id="ARBA00022448"/>
    </source>
</evidence>
<feature type="transmembrane region" description="Helical" evidence="12">
    <location>
        <begin position="155"/>
        <end position="180"/>
    </location>
</feature>
<dbReference type="STRING" id="1653334.GA0071312_1422"/>
<dbReference type="InterPro" id="IPR004772">
    <property type="entry name" value="TrkH"/>
</dbReference>
<keyword evidence="10" id="KW-0997">Cell inner membrane</keyword>
<dbReference type="AlphaFoldDB" id="A0A0P7Y4M0"/>
<keyword evidence="8 10" id="KW-0406">Ion transport</keyword>